<dbReference type="GeneID" id="66101922"/>
<dbReference type="InterPro" id="IPR036291">
    <property type="entry name" value="NAD(P)-bd_dom_sf"/>
</dbReference>
<comment type="similarity">
    <text evidence="1">Belongs to the short-chain dehydrogenases/reductases (SDR) family.</text>
</comment>
<dbReference type="AlphaFoldDB" id="A0A9P7VGF6"/>
<evidence type="ECO:0000313" key="4">
    <source>
        <dbReference type="EMBL" id="KAG7440259.1"/>
    </source>
</evidence>
<dbReference type="Gene3D" id="3.40.50.720">
    <property type="entry name" value="NAD(P)-binding Rossmann-like Domain"/>
    <property type="match status" value="1"/>
</dbReference>
<evidence type="ECO:0000256" key="2">
    <source>
        <dbReference type="ARBA" id="ARBA00022857"/>
    </source>
</evidence>
<accession>A0A9P7VGF6</accession>
<keyword evidence="3" id="KW-0560">Oxidoreductase</keyword>
<organism evidence="4 5">
    <name type="scientific">Guyanagaster necrorhizus</name>
    <dbReference type="NCBI Taxonomy" id="856835"/>
    <lineage>
        <taxon>Eukaryota</taxon>
        <taxon>Fungi</taxon>
        <taxon>Dikarya</taxon>
        <taxon>Basidiomycota</taxon>
        <taxon>Agaricomycotina</taxon>
        <taxon>Agaricomycetes</taxon>
        <taxon>Agaricomycetidae</taxon>
        <taxon>Agaricales</taxon>
        <taxon>Marasmiineae</taxon>
        <taxon>Physalacriaceae</taxon>
        <taxon>Guyanagaster</taxon>
    </lineage>
</organism>
<dbReference type="PANTHER" id="PTHR43618:SF4">
    <property type="entry name" value="SHORT CHAIN DEHYDROGENASE_REDUCTASE FAMILY (AFU_ORTHOLOGUE AFUA_7G04540)"/>
    <property type="match status" value="1"/>
</dbReference>
<evidence type="ECO:0000256" key="3">
    <source>
        <dbReference type="ARBA" id="ARBA00023002"/>
    </source>
</evidence>
<dbReference type="RefSeq" id="XP_043033759.1">
    <property type="nucleotide sequence ID" value="XM_043179628.1"/>
</dbReference>
<sequence>MFPGFHLRLTVDSLTKDLRLQASVTGVLGSIIPLQMDMTDEEAVKAGANSYITTPFSSIHQSLPNAGFAGSLRDPDFTTKQHAATDPLEPETIQNWVDIFALNAIAPFFVARAFQSLLIKGAYFRPRGTSSIINISSIAERINTPGP</sequence>
<proteinExistence type="inferred from homology"/>
<comment type="caution">
    <text evidence="4">The sequence shown here is derived from an EMBL/GenBank/DDBJ whole genome shotgun (WGS) entry which is preliminary data.</text>
</comment>
<dbReference type="SUPFAM" id="SSF51735">
    <property type="entry name" value="NAD(P)-binding Rossmann-fold domains"/>
    <property type="match status" value="1"/>
</dbReference>
<dbReference type="EMBL" id="MU250574">
    <property type="protein sequence ID" value="KAG7440259.1"/>
    <property type="molecule type" value="Genomic_DNA"/>
</dbReference>
<keyword evidence="2" id="KW-0521">NADP</keyword>
<evidence type="ECO:0000313" key="5">
    <source>
        <dbReference type="Proteomes" id="UP000812287"/>
    </source>
</evidence>
<dbReference type="PANTHER" id="PTHR43618">
    <property type="entry name" value="7-ALPHA-HYDROXYSTEROID DEHYDROGENASE"/>
    <property type="match status" value="1"/>
</dbReference>
<gene>
    <name evidence="4" type="ORF">BT62DRAFT_1081001</name>
</gene>
<dbReference type="GO" id="GO:0016491">
    <property type="term" value="F:oxidoreductase activity"/>
    <property type="evidence" value="ECO:0007669"/>
    <property type="project" value="UniProtKB-KW"/>
</dbReference>
<keyword evidence="5" id="KW-1185">Reference proteome</keyword>
<reference evidence="4" key="1">
    <citation type="submission" date="2020-11" db="EMBL/GenBank/DDBJ databases">
        <title>Adaptations for nitrogen fixation in a non-lichenized fungal sporocarp promotes dispersal by wood-feeding termites.</title>
        <authorList>
            <consortium name="DOE Joint Genome Institute"/>
            <person name="Koch R.A."/>
            <person name="Yoon G."/>
            <person name="Arayal U."/>
            <person name="Lail K."/>
            <person name="Amirebrahimi M."/>
            <person name="Labutti K."/>
            <person name="Lipzen A."/>
            <person name="Riley R."/>
            <person name="Barry K."/>
            <person name="Henrissat B."/>
            <person name="Grigoriev I.V."/>
            <person name="Herr J.R."/>
            <person name="Aime M.C."/>
        </authorList>
    </citation>
    <scope>NUCLEOTIDE SEQUENCE</scope>
    <source>
        <strain evidence="4">MCA 3950</strain>
    </source>
</reference>
<dbReference type="OrthoDB" id="3192213at2759"/>
<protein>
    <submittedName>
        <fullName evidence="4">Uncharacterized protein</fullName>
    </submittedName>
</protein>
<dbReference type="Proteomes" id="UP000812287">
    <property type="component" value="Unassembled WGS sequence"/>
</dbReference>
<evidence type="ECO:0000256" key="1">
    <source>
        <dbReference type="ARBA" id="ARBA00006484"/>
    </source>
</evidence>
<name>A0A9P7VGF6_9AGAR</name>
<dbReference type="InterPro" id="IPR052178">
    <property type="entry name" value="Sec_Metab_Biosynth_SDR"/>
</dbReference>